<comment type="subcellular location">
    <subcellularLocation>
        <location evidence="8">Cell junction</location>
        <location evidence="8">Tight junction</location>
    </subcellularLocation>
    <subcellularLocation>
        <location evidence="8">Cell membrane</location>
        <topology evidence="8">Multi-pass membrane protein</topology>
    </subcellularLocation>
</comment>
<keyword evidence="2 8" id="KW-0796">Tight junction</keyword>
<dbReference type="AlphaFoldDB" id="A0A1A8MZS8"/>
<accession>A0A1A8MZS8</accession>
<evidence type="ECO:0000256" key="9">
    <source>
        <dbReference type="SAM" id="MobiDB-lite"/>
    </source>
</evidence>
<dbReference type="InterPro" id="IPR017974">
    <property type="entry name" value="Claudin_CS"/>
</dbReference>
<dbReference type="PROSITE" id="PS01346">
    <property type="entry name" value="CLAUDIN"/>
    <property type="match status" value="1"/>
</dbReference>
<evidence type="ECO:0000256" key="5">
    <source>
        <dbReference type="ARBA" id="ARBA00022949"/>
    </source>
</evidence>
<evidence type="ECO:0000256" key="4">
    <source>
        <dbReference type="ARBA" id="ARBA00022692"/>
    </source>
</evidence>
<dbReference type="InterPro" id="IPR006187">
    <property type="entry name" value="Claudin"/>
</dbReference>
<evidence type="ECO:0000256" key="3">
    <source>
        <dbReference type="ARBA" id="ARBA00022475"/>
    </source>
</evidence>
<protein>
    <recommendedName>
        <fullName evidence="8">Claudin</fullName>
    </recommendedName>
</protein>
<keyword evidence="6 8" id="KW-1133">Transmembrane helix</keyword>
<name>A0A1A8MZS8_9TELE</name>
<dbReference type="EMBL" id="HAEF01020850">
    <property type="protein sequence ID" value="SBR62009.1"/>
    <property type="molecule type" value="Transcribed_RNA"/>
</dbReference>
<dbReference type="InterPro" id="IPR004031">
    <property type="entry name" value="PMP22/EMP/MP20/Claudin"/>
</dbReference>
<reference evidence="10" key="2">
    <citation type="submission" date="2016-06" db="EMBL/GenBank/DDBJ databases">
        <title>The genome of a short-lived fish provides insights into sex chromosome evolution and the genetic control of aging.</title>
        <authorList>
            <person name="Reichwald K."/>
            <person name="Felder M."/>
            <person name="Petzold A."/>
            <person name="Koch P."/>
            <person name="Groth M."/>
            <person name="Platzer M."/>
        </authorList>
    </citation>
    <scope>NUCLEOTIDE SEQUENCE</scope>
    <source>
        <tissue evidence="10">Brain</tissue>
    </source>
</reference>
<comment type="caution">
    <text evidence="8">Lacks conserved residue(s) required for the propagation of feature annotation.</text>
</comment>
<dbReference type="GO" id="GO:0005886">
    <property type="term" value="C:plasma membrane"/>
    <property type="evidence" value="ECO:0007669"/>
    <property type="project" value="UniProtKB-SubCell"/>
</dbReference>
<feature type="transmembrane region" description="Helical" evidence="8">
    <location>
        <begin position="85"/>
        <end position="107"/>
    </location>
</feature>
<evidence type="ECO:0000256" key="7">
    <source>
        <dbReference type="ARBA" id="ARBA00023136"/>
    </source>
</evidence>
<comment type="function">
    <text evidence="8">Claudins function as major constituents of the tight junction complexes that regulate the permeability of epithelia.</text>
</comment>
<keyword evidence="4 8" id="KW-0812">Transmembrane</keyword>
<feature type="transmembrane region" description="Helical" evidence="8">
    <location>
        <begin position="6"/>
        <end position="27"/>
    </location>
</feature>
<evidence type="ECO:0000313" key="10">
    <source>
        <dbReference type="EMBL" id="SBR62009.1"/>
    </source>
</evidence>
<keyword evidence="3 8" id="KW-1003">Cell membrane</keyword>
<gene>
    <name evidence="10" type="primary">CLDN2</name>
</gene>
<keyword evidence="7 8" id="KW-0472">Membrane</keyword>
<evidence type="ECO:0000256" key="8">
    <source>
        <dbReference type="RuleBase" id="RU060637"/>
    </source>
</evidence>
<dbReference type="Pfam" id="PF00822">
    <property type="entry name" value="PMP22_Claudin"/>
    <property type="match status" value="1"/>
</dbReference>
<comment type="similarity">
    <text evidence="1 8">Belongs to the claudin family.</text>
</comment>
<evidence type="ECO:0000256" key="2">
    <source>
        <dbReference type="ARBA" id="ARBA00022427"/>
    </source>
</evidence>
<sequence length="206" mass="22239">MASVALQLLGFLFGLLGLAGAVVAALLPHWRSTLYIGPDMITATAYMKGLWMECAWHSTNVYQCCPGPHGMKCTNFVQSSGNKSALVLSGGVGFLCAGLLCLIPISWTTNDVTTDFHKPFFSGGMRYEIGLAVYLGYASACLNLTGGMVLCWSSKGDETKTHPYLQTRQPSSPPAPPYKPPEDLKDYRARSFSSLTSSGYGLENYV</sequence>
<dbReference type="GO" id="GO:0005198">
    <property type="term" value="F:structural molecule activity"/>
    <property type="evidence" value="ECO:0007669"/>
    <property type="project" value="InterPro"/>
</dbReference>
<organism evidence="10">
    <name type="scientific">Nothobranchius pienaari</name>
    <dbReference type="NCBI Taxonomy" id="704102"/>
    <lineage>
        <taxon>Eukaryota</taxon>
        <taxon>Metazoa</taxon>
        <taxon>Chordata</taxon>
        <taxon>Craniata</taxon>
        <taxon>Vertebrata</taxon>
        <taxon>Euteleostomi</taxon>
        <taxon>Actinopterygii</taxon>
        <taxon>Neopterygii</taxon>
        <taxon>Teleostei</taxon>
        <taxon>Neoteleostei</taxon>
        <taxon>Acanthomorphata</taxon>
        <taxon>Ovalentaria</taxon>
        <taxon>Atherinomorphae</taxon>
        <taxon>Cyprinodontiformes</taxon>
        <taxon>Nothobranchiidae</taxon>
        <taxon>Nothobranchius</taxon>
    </lineage>
</organism>
<dbReference type="PANTHER" id="PTHR12002">
    <property type="entry name" value="CLAUDIN"/>
    <property type="match status" value="1"/>
</dbReference>
<feature type="transmembrane region" description="Helical" evidence="8">
    <location>
        <begin position="127"/>
        <end position="152"/>
    </location>
</feature>
<dbReference type="Gene3D" id="1.20.140.150">
    <property type="match status" value="2"/>
</dbReference>
<evidence type="ECO:0000256" key="1">
    <source>
        <dbReference type="ARBA" id="ARBA00008295"/>
    </source>
</evidence>
<reference evidence="10" key="1">
    <citation type="submission" date="2016-05" db="EMBL/GenBank/DDBJ databases">
        <authorList>
            <person name="Lavstsen T."/>
            <person name="Jespersen J.S."/>
        </authorList>
    </citation>
    <scope>NUCLEOTIDE SEQUENCE</scope>
    <source>
        <tissue evidence="10">Brain</tissue>
    </source>
</reference>
<proteinExistence type="inferred from homology"/>
<feature type="region of interest" description="Disordered" evidence="9">
    <location>
        <begin position="162"/>
        <end position="185"/>
    </location>
</feature>
<evidence type="ECO:0000256" key="6">
    <source>
        <dbReference type="ARBA" id="ARBA00022989"/>
    </source>
</evidence>
<dbReference type="GO" id="GO:0005923">
    <property type="term" value="C:bicellular tight junction"/>
    <property type="evidence" value="ECO:0007669"/>
    <property type="project" value="UniProtKB-SubCell"/>
</dbReference>
<keyword evidence="5 8" id="KW-0965">Cell junction</keyword>